<dbReference type="Proteomes" id="UP001224775">
    <property type="component" value="Unassembled WGS sequence"/>
</dbReference>
<protein>
    <submittedName>
        <fullName evidence="2">Lipoate-protein ligase family protein</fullName>
        <ecNumber evidence="2">6.3.1.20</ecNumber>
    </submittedName>
</protein>
<dbReference type="InterPro" id="IPR004143">
    <property type="entry name" value="BPL_LPL_catalytic"/>
</dbReference>
<dbReference type="EMBL" id="JATAAI010000022">
    <property type="protein sequence ID" value="KAK1738105.1"/>
    <property type="molecule type" value="Genomic_DNA"/>
</dbReference>
<dbReference type="Gene3D" id="3.30.930.10">
    <property type="entry name" value="Bira Bifunctional Protein, Domain 2"/>
    <property type="match status" value="1"/>
</dbReference>
<dbReference type="GO" id="GO:0016979">
    <property type="term" value="F:lipoate-protein ligase activity"/>
    <property type="evidence" value="ECO:0007669"/>
    <property type="project" value="UniProtKB-EC"/>
</dbReference>
<keyword evidence="3" id="KW-1185">Reference proteome</keyword>
<dbReference type="AlphaFoldDB" id="A0AAD9D9Y9"/>
<dbReference type="InterPro" id="IPR045864">
    <property type="entry name" value="aa-tRNA-synth_II/BPL/LPL"/>
</dbReference>
<evidence type="ECO:0000313" key="2">
    <source>
        <dbReference type="EMBL" id="KAK1738105.1"/>
    </source>
</evidence>
<dbReference type="PANTHER" id="PTHR43506:SF1">
    <property type="entry name" value="BPL_LPL CATALYTIC DOMAIN-CONTAINING PROTEIN"/>
    <property type="match status" value="1"/>
</dbReference>
<accession>A0AAD9D9Y9</accession>
<dbReference type="SUPFAM" id="SSF55681">
    <property type="entry name" value="Class II aaRS and biotin synthetases"/>
    <property type="match status" value="1"/>
</dbReference>
<evidence type="ECO:0000313" key="3">
    <source>
        <dbReference type="Proteomes" id="UP001224775"/>
    </source>
</evidence>
<name>A0AAD9D9Y9_9STRA</name>
<dbReference type="EC" id="6.3.1.20" evidence="2"/>
<organism evidence="2 3">
    <name type="scientific">Skeletonema marinoi</name>
    <dbReference type="NCBI Taxonomy" id="267567"/>
    <lineage>
        <taxon>Eukaryota</taxon>
        <taxon>Sar</taxon>
        <taxon>Stramenopiles</taxon>
        <taxon>Ochrophyta</taxon>
        <taxon>Bacillariophyta</taxon>
        <taxon>Coscinodiscophyceae</taxon>
        <taxon>Thalassiosirophycidae</taxon>
        <taxon>Thalassiosirales</taxon>
        <taxon>Skeletonemataceae</taxon>
        <taxon>Skeletonema</taxon>
        <taxon>Skeletonema marinoi-dohrnii complex</taxon>
    </lineage>
</organism>
<dbReference type="Pfam" id="PF21948">
    <property type="entry name" value="LplA-B_cat"/>
    <property type="match status" value="1"/>
</dbReference>
<dbReference type="InterPro" id="IPR053264">
    <property type="entry name" value="Lipoate-ligase_2_inactive"/>
</dbReference>
<feature type="domain" description="BPL/LPL catalytic" evidence="1">
    <location>
        <begin position="112"/>
        <end position="352"/>
    </location>
</feature>
<reference evidence="2" key="1">
    <citation type="submission" date="2023-06" db="EMBL/GenBank/DDBJ databases">
        <title>Survivors Of The Sea: Transcriptome response of Skeletonema marinoi to long-term dormancy.</title>
        <authorList>
            <person name="Pinder M.I.M."/>
            <person name="Kourtchenko O."/>
            <person name="Robertson E.K."/>
            <person name="Larsson T."/>
            <person name="Maumus F."/>
            <person name="Osuna-Cruz C.M."/>
            <person name="Vancaester E."/>
            <person name="Stenow R."/>
            <person name="Vandepoele K."/>
            <person name="Ploug H."/>
            <person name="Bruchert V."/>
            <person name="Godhe A."/>
            <person name="Topel M."/>
        </authorList>
    </citation>
    <scope>NUCLEOTIDE SEQUENCE</scope>
    <source>
        <strain evidence="2">R05AC</strain>
    </source>
</reference>
<evidence type="ECO:0000259" key="1">
    <source>
        <dbReference type="Pfam" id="PF21948"/>
    </source>
</evidence>
<keyword evidence="2" id="KW-0436">Ligase</keyword>
<sequence length="394" mass="44721">MHHCCRLFIILMTTDREDLILKMAFASRLCQRLGQHRAAARHYSKTLHAAAQDLPKLSWLDLRGTGLSAAERLAIEELLLRHDPLERCWGIVGLHEPTQNKILDFALPPYDWNTQRKLATSQLVDEYGHHTRGVNQSCAIILGIGGKPEKLINIDAARDDGVLVLRRFSGGGTVVVDHSSLWTTFIGRNSLLPHVKPFPREIMKWSVDAVFGSAFESWGKQFKPSRRQTLVFKGKSCGFSGGVGESLILPPSPNETQEIQNTDTPLFQLRENDYVLGERKIGGNAQAIVKDGWIHHTSFLYDFVDNNMEYLTLPDKRPDYRGNRSHNDFLVRLKEHYGEKSSKNAFFEHVKKGTNESFELEEVSLNDVLTIAAEQFGGLQEWWDTKCRTKVVKL</sequence>
<comment type="caution">
    <text evidence="2">The sequence shown here is derived from an EMBL/GenBank/DDBJ whole genome shotgun (WGS) entry which is preliminary data.</text>
</comment>
<dbReference type="PANTHER" id="PTHR43506">
    <property type="entry name" value="BIOTIN/LIPOATE A/B PROTEIN LIGASE FAMILY"/>
    <property type="match status" value="1"/>
</dbReference>
<proteinExistence type="predicted"/>
<gene>
    <name evidence="2" type="ORF">QTG54_011399</name>
</gene>